<evidence type="ECO:0000313" key="1">
    <source>
        <dbReference type="EMBL" id="SHH74010.1"/>
    </source>
</evidence>
<name>A0A1M5VFK6_9FLAO</name>
<organism evidence="1 2">
    <name type="scientific">Chryseobacterium oranimense</name>
    <dbReference type="NCBI Taxonomy" id="421058"/>
    <lineage>
        <taxon>Bacteria</taxon>
        <taxon>Pseudomonadati</taxon>
        <taxon>Bacteroidota</taxon>
        <taxon>Flavobacteriia</taxon>
        <taxon>Flavobacteriales</taxon>
        <taxon>Weeksellaceae</taxon>
        <taxon>Chryseobacterium group</taxon>
        <taxon>Chryseobacterium</taxon>
    </lineage>
</organism>
<sequence>MKNFIFNSESNEYNSFVKMKVSFQYNMLKEATAIQLLLLLIPSPSGSINDSPKIKNQGISDAFCIILERRFKA</sequence>
<dbReference type="EMBL" id="FQWT01000006">
    <property type="protein sequence ID" value="SHH74010.1"/>
    <property type="molecule type" value="Genomic_DNA"/>
</dbReference>
<keyword evidence="2" id="KW-1185">Reference proteome</keyword>
<evidence type="ECO:0000313" key="2">
    <source>
        <dbReference type="Proteomes" id="UP000184047"/>
    </source>
</evidence>
<proteinExistence type="predicted"/>
<gene>
    <name evidence="1" type="ORF">SAMN05421866_3592</name>
</gene>
<reference evidence="2" key="1">
    <citation type="submission" date="2016-11" db="EMBL/GenBank/DDBJ databases">
        <authorList>
            <person name="Varghese N."/>
            <person name="Submissions S."/>
        </authorList>
    </citation>
    <scope>NUCLEOTIDE SEQUENCE [LARGE SCALE GENOMIC DNA]</scope>
    <source>
        <strain evidence="2">DSM 19055</strain>
    </source>
</reference>
<accession>A0A1M5VFK6</accession>
<dbReference type="AlphaFoldDB" id="A0A1M5VFK6"/>
<dbReference type="Proteomes" id="UP000184047">
    <property type="component" value="Unassembled WGS sequence"/>
</dbReference>
<protein>
    <submittedName>
        <fullName evidence="1">Uncharacterized protein</fullName>
    </submittedName>
</protein>